<evidence type="ECO:0008006" key="3">
    <source>
        <dbReference type="Google" id="ProtNLM"/>
    </source>
</evidence>
<dbReference type="Pfam" id="PF02620">
    <property type="entry name" value="YceD"/>
    <property type="match status" value="1"/>
</dbReference>
<dbReference type="EMBL" id="FOOX01000004">
    <property type="protein sequence ID" value="SFG39367.1"/>
    <property type="molecule type" value="Genomic_DNA"/>
</dbReference>
<dbReference type="Proteomes" id="UP000199337">
    <property type="component" value="Unassembled WGS sequence"/>
</dbReference>
<evidence type="ECO:0000313" key="2">
    <source>
        <dbReference type="Proteomes" id="UP000199337"/>
    </source>
</evidence>
<dbReference type="InterPro" id="IPR003772">
    <property type="entry name" value="YceD"/>
</dbReference>
<evidence type="ECO:0000313" key="1">
    <source>
        <dbReference type="EMBL" id="SFG39367.1"/>
    </source>
</evidence>
<protein>
    <recommendedName>
        <fullName evidence="3">DUF177 domain-containing protein</fullName>
    </recommendedName>
</protein>
<dbReference type="RefSeq" id="WP_092470310.1">
    <property type="nucleotide sequence ID" value="NZ_FOOX01000004.1"/>
</dbReference>
<accession>A0A1I2RL64</accession>
<name>A0A1I2RL64_9FIRM</name>
<dbReference type="PANTHER" id="PTHR34374">
    <property type="entry name" value="LARGE RIBOSOMAL RNA SUBUNIT ACCUMULATION PROTEIN YCED HOMOLOG 1, CHLOROPLASTIC"/>
    <property type="match status" value="1"/>
</dbReference>
<dbReference type="AlphaFoldDB" id="A0A1I2RL64"/>
<sequence>MPFLNVEHLKKEEGKREQVSFTGELPPIPADGGDIKHAQPARFDLVLTNIGDAIAVEGQVDADLEVVCSRCLENFVITISSDFMETYYDPAKYAGGPREDDWIPYSGDSIDITPEASNTILVNLPLRFICDAGCQGLCSLCGTNLNKGKCNCEQEDIDPRMAKLKELITSQETGVRSQESE</sequence>
<gene>
    <name evidence="1" type="ORF">SAMN05660649_01543</name>
</gene>
<organism evidence="1 2">
    <name type="scientific">Desulfotruncus arcticus DSM 17038</name>
    <dbReference type="NCBI Taxonomy" id="1121424"/>
    <lineage>
        <taxon>Bacteria</taxon>
        <taxon>Bacillati</taxon>
        <taxon>Bacillota</taxon>
        <taxon>Clostridia</taxon>
        <taxon>Eubacteriales</taxon>
        <taxon>Desulfallaceae</taxon>
        <taxon>Desulfotruncus</taxon>
    </lineage>
</organism>
<proteinExistence type="predicted"/>
<dbReference type="OrthoDB" id="9790372at2"/>
<reference evidence="2" key="1">
    <citation type="submission" date="2016-10" db="EMBL/GenBank/DDBJ databases">
        <authorList>
            <person name="Varghese N."/>
            <person name="Submissions S."/>
        </authorList>
    </citation>
    <scope>NUCLEOTIDE SEQUENCE [LARGE SCALE GENOMIC DNA]</scope>
    <source>
        <strain evidence="2">DSM 17038</strain>
    </source>
</reference>
<dbReference type="STRING" id="341036.SAMN05660649_01543"/>
<dbReference type="PANTHER" id="PTHR34374:SF1">
    <property type="entry name" value="LARGE RIBOSOMAL RNA SUBUNIT ACCUMULATION PROTEIN YCED HOMOLOG 1, CHLOROPLASTIC"/>
    <property type="match status" value="1"/>
</dbReference>
<keyword evidence="2" id="KW-1185">Reference proteome</keyword>